<organism evidence="1">
    <name type="scientific">Sesamum latifolium</name>
    <dbReference type="NCBI Taxonomy" id="2727402"/>
    <lineage>
        <taxon>Eukaryota</taxon>
        <taxon>Viridiplantae</taxon>
        <taxon>Streptophyta</taxon>
        <taxon>Embryophyta</taxon>
        <taxon>Tracheophyta</taxon>
        <taxon>Spermatophyta</taxon>
        <taxon>Magnoliopsida</taxon>
        <taxon>eudicotyledons</taxon>
        <taxon>Gunneridae</taxon>
        <taxon>Pentapetalae</taxon>
        <taxon>asterids</taxon>
        <taxon>lamiids</taxon>
        <taxon>Lamiales</taxon>
        <taxon>Pedaliaceae</taxon>
        <taxon>Sesamum</taxon>
    </lineage>
</organism>
<dbReference type="EMBL" id="JACGWN010000016">
    <property type="protein sequence ID" value="KAL0393558.1"/>
    <property type="molecule type" value="Genomic_DNA"/>
</dbReference>
<evidence type="ECO:0000313" key="1">
    <source>
        <dbReference type="EMBL" id="KAL0393558.1"/>
    </source>
</evidence>
<reference evidence="1" key="2">
    <citation type="journal article" date="2024" name="Plant">
        <title>Genomic evolution and insights into agronomic trait innovations of Sesamum species.</title>
        <authorList>
            <person name="Miao H."/>
            <person name="Wang L."/>
            <person name="Qu L."/>
            <person name="Liu H."/>
            <person name="Sun Y."/>
            <person name="Le M."/>
            <person name="Wang Q."/>
            <person name="Wei S."/>
            <person name="Zheng Y."/>
            <person name="Lin W."/>
            <person name="Duan Y."/>
            <person name="Cao H."/>
            <person name="Xiong S."/>
            <person name="Wang X."/>
            <person name="Wei L."/>
            <person name="Li C."/>
            <person name="Ma Q."/>
            <person name="Ju M."/>
            <person name="Zhao R."/>
            <person name="Li G."/>
            <person name="Mu C."/>
            <person name="Tian Q."/>
            <person name="Mei H."/>
            <person name="Zhang T."/>
            <person name="Gao T."/>
            <person name="Zhang H."/>
        </authorList>
    </citation>
    <scope>NUCLEOTIDE SEQUENCE</scope>
    <source>
        <strain evidence="1">KEN1</strain>
    </source>
</reference>
<name>A0AAW2SP74_9LAMI</name>
<sequence>MEGWKSRWRRRWGCLGTRRLGIGKVCGCHGDEAVKLPEGFEVVARSRQGWWRRGESGEEVLWPAISS</sequence>
<accession>A0AAW2SP74</accession>
<gene>
    <name evidence="1" type="ORF">Slati_4322000</name>
</gene>
<reference evidence="1" key="1">
    <citation type="submission" date="2020-06" db="EMBL/GenBank/DDBJ databases">
        <authorList>
            <person name="Li T."/>
            <person name="Hu X."/>
            <person name="Zhang T."/>
            <person name="Song X."/>
            <person name="Zhang H."/>
            <person name="Dai N."/>
            <person name="Sheng W."/>
            <person name="Hou X."/>
            <person name="Wei L."/>
        </authorList>
    </citation>
    <scope>NUCLEOTIDE SEQUENCE</scope>
    <source>
        <strain evidence="1">KEN1</strain>
        <tissue evidence="1">Leaf</tissue>
    </source>
</reference>
<proteinExistence type="predicted"/>
<protein>
    <submittedName>
        <fullName evidence="1">Uncharacterized protein</fullName>
    </submittedName>
</protein>
<dbReference type="AlphaFoldDB" id="A0AAW2SP74"/>
<comment type="caution">
    <text evidence="1">The sequence shown here is derived from an EMBL/GenBank/DDBJ whole genome shotgun (WGS) entry which is preliminary data.</text>
</comment>